<organism evidence="1 2">
    <name type="scientific">Acidilutibacter cellobiosedens</name>
    <dbReference type="NCBI Taxonomy" id="2507161"/>
    <lineage>
        <taxon>Bacteria</taxon>
        <taxon>Bacillati</taxon>
        <taxon>Bacillota</taxon>
        <taxon>Tissierellia</taxon>
        <taxon>Tissierellales</taxon>
        <taxon>Acidilutibacteraceae</taxon>
        <taxon>Acidilutibacter</taxon>
    </lineage>
</organism>
<proteinExistence type="predicted"/>
<dbReference type="Proteomes" id="UP000287969">
    <property type="component" value="Chromosome"/>
</dbReference>
<dbReference type="KEGG" id="spoa:EQM13_01160"/>
<protein>
    <submittedName>
        <fullName evidence="1">Uncharacterized protein</fullName>
    </submittedName>
</protein>
<dbReference type="EMBL" id="CP035282">
    <property type="protein sequence ID" value="QAT60275.1"/>
    <property type="molecule type" value="Genomic_DNA"/>
</dbReference>
<dbReference type="AlphaFoldDB" id="A0A410Q8F9"/>
<evidence type="ECO:0000313" key="2">
    <source>
        <dbReference type="Proteomes" id="UP000287969"/>
    </source>
</evidence>
<keyword evidence="2" id="KW-1185">Reference proteome</keyword>
<gene>
    <name evidence="1" type="ORF">EQM13_01160</name>
</gene>
<name>A0A410Q8F9_9FIRM</name>
<sequence>MELKNKKVIAGLALAGVGLIASEIKKKRKVDELTKRVYYTEDFLEDLNEKAWSLNRSMKEIAKAHNSLIKMATDDYEDFDDRIYEIENEIATIYSHLAELDRIKKNRKGVDDTRIILKSKSDELEESIDDNEENEIGLGGIIEKLME</sequence>
<dbReference type="RefSeq" id="WP_128751688.1">
    <property type="nucleotide sequence ID" value="NZ_CP035282.1"/>
</dbReference>
<reference evidence="2" key="1">
    <citation type="submission" date="2019-01" db="EMBL/GenBank/DDBJ databases">
        <title>Draft genomes of a novel of Sporanaerobacter strains.</title>
        <authorList>
            <person name="Ma S."/>
        </authorList>
    </citation>
    <scope>NUCLEOTIDE SEQUENCE [LARGE SCALE GENOMIC DNA]</scope>
    <source>
        <strain evidence="2">NJN-17</strain>
    </source>
</reference>
<accession>A0A410Q8F9</accession>
<evidence type="ECO:0000313" key="1">
    <source>
        <dbReference type="EMBL" id="QAT60275.1"/>
    </source>
</evidence>
<dbReference type="OrthoDB" id="1934287at2"/>